<proteinExistence type="predicted"/>
<evidence type="ECO:0000313" key="1">
    <source>
        <dbReference type="EMBL" id="KAJ8308216.1"/>
    </source>
</evidence>
<evidence type="ECO:0008006" key="3">
    <source>
        <dbReference type="Google" id="ProtNLM"/>
    </source>
</evidence>
<dbReference type="PANTHER" id="PTHR34487:SF1">
    <property type="entry name" value="ACYL-ACP THIOESTERASE"/>
    <property type="match status" value="1"/>
</dbReference>
<dbReference type="Proteomes" id="UP001217089">
    <property type="component" value="Unassembled WGS sequence"/>
</dbReference>
<sequence>MEVNEDKVEAIVHHPGMSYADYDVNGQPRLWNVMRMVGSARWYSHHYPLDESGRTFRDYAEMTSDRLTFMVTSEFIMTKKMYDHSIPKSPLCVKVQGGYIGNTSMNSIATVTTATSEIELIRNTNQIVSINKSTRRPSPLPDWWKEKYTESAKNHKSLKIDKFEKADNAGFYQNKVAWSDTDRNLHTNFSTYVRFCIDAAHHCAKEGTLKHFEENLKNGINVVQLHFYQESNEGDMLDVYCWEDPSNSKKIYFDIHIGEKSIFQSIMLLF</sequence>
<evidence type="ECO:0000313" key="2">
    <source>
        <dbReference type="Proteomes" id="UP001217089"/>
    </source>
</evidence>
<dbReference type="EMBL" id="JARBDR010000657">
    <property type="protein sequence ID" value="KAJ8308216.1"/>
    <property type="molecule type" value="Genomic_DNA"/>
</dbReference>
<name>A0ABQ9EW69_TEGGR</name>
<dbReference type="PANTHER" id="PTHR34487">
    <property type="entry name" value="ACYL-ACP THIOESTERASE"/>
    <property type="match status" value="1"/>
</dbReference>
<comment type="caution">
    <text evidence="1">The sequence shown here is derived from an EMBL/GenBank/DDBJ whole genome shotgun (WGS) entry which is preliminary data.</text>
</comment>
<organism evidence="1 2">
    <name type="scientific">Tegillarca granosa</name>
    <name type="common">Malaysian cockle</name>
    <name type="synonym">Anadara granosa</name>
    <dbReference type="NCBI Taxonomy" id="220873"/>
    <lineage>
        <taxon>Eukaryota</taxon>
        <taxon>Metazoa</taxon>
        <taxon>Spiralia</taxon>
        <taxon>Lophotrochozoa</taxon>
        <taxon>Mollusca</taxon>
        <taxon>Bivalvia</taxon>
        <taxon>Autobranchia</taxon>
        <taxon>Pteriomorphia</taxon>
        <taxon>Arcoida</taxon>
        <taxon>Arcoidea</taxon>
        <taxon>Arcidae</taxon>
        <taxon>Tegillarca</taxon>
    </lineage>
</organism>
<accession>A0ABQ9EW69</accession>
<protein>
    <recommendedName>
        <fullName evidence="3">Acyl-ACP thioesterase</fullName>
    </recommendedName>
</protein>
<dbReference type="SUPFAM" id="SSF54637">
    <property type="entry name" value="Thioesterase/thiol ester dehydrase-isomerase"/>
    <property type="match status" value="1"/>
</dbReference>
<dbReference type="InterPro" id="IPR029069">
    <property type="entry name" value="HotDog_dom_sf"/>
</dbReference>
<reference evidence="1 2" key="1">
    <citation type="submission" date="2022-12" db="EMBL/GenBank/DDBJ databases">
        <title>Chromosome-level genome of Tegillarca granosa.</title>
        <authorList>
            <person name="Kim J."/>
        </authorList>
    </citation>
    <scope>NUCLEOTIDE SEQUENCE [LARGE SCALE GENOMIC DNA]</scope>
    <source>
        <strain evidence="1">Teg-2019</strain>
        <tissue evidence="1">Adductor muscle</tissue>
    </source>
</reference>
<keyword evidence="2" id="KW-1185">Reference proteome</keyword>
<dbReference type="Gene3D" id="3.10.129.10">
    <property type="entry name" value="Hotdog Thioesterase"/>
    <property type="match status" value="1"/>
</dbReference>
<gene>
    <name evidence="1" type="ORF">KUTeg_013090</name>
</gene>
<dbReference type="Pfam" id="PF13279">
    <property type="entry name" value="4HBT_2"/>
    <property type="match status" value="1"/>
</dbReference>